<gene>
    <name evidence="1" type="ORF">DVH24_007887</name>
</gene>
<evidence type="ECO:0000313" key="2">
    <source>
        <dbReference type="Proteomes" id="UP000290289"/>
    </source>
</evidence>
<keyword evidence="2" id="KW-1185">Reference proteome</keyword>
<reference evidence="1 2" key="1">
    <citation type="submission" date="2018-10" db="EMBL/GenBank/DDBJ databases">
        <title>A high-quality apple genome assembly.</title>
        <authorList>
            <person name="Hu J."/>
        </authorList>
    </citation>
    <scope>NUCLEOTIDE SEQUENCE [LARGE SCALE GENOMIC DNA]</scope>
    <source>
        <strain evidence="2">cv. HFTH1</strain>
        <tissue evidence="1">Young leaf</tissue>
    </source>
</reference>
<organism evidence="1 2">
    <name type="scientific">Malus domestica</name>
    <name type="common">Apple</name>
    <name type="synonym">Pyrus malus</name>
    <dbReference type="NCBI Taxonomy" id="3750"/>
    <lineage>
        <taxon>Eukaryota</taxon>
        <taxon>Viridiplantae</taxon>
        <taxon>Streptophyta</taxon>
        <taxon>Embryophyta</taxon>
        <taxon>Tracheophyta</taxon>
        <taxon>Spermatophyta</taxon>
        <taxon>Magnoliopsida</taxon>
        <taxon>eudicotyledons</taxon>
        <taxon>Gunneridae</taxon>
        <taxon>Pentapetalae</taxon>
        <taxon>rosids</taxon>
        <taxon>fabids</taxon>
        <taxon>Rosales</taxon>
        <taxon>Rosaceae</taxon>
        <taxon>Amygdaloideae</taxon>
        <taxon>Maleae</taxon>
        <taxon>Malus</taxon>
    </lineage>
</organism>
<comment type="caution">
    <text evidence="1">The sequence shown here is derived from an EMBL/GenBank/DDBJ whole genome shotgun (WGS) entry which is preliminary data.</text>
</comment>
<name>A0A498JWH7_MALDO</name>
<proteinExistence type="predicted"/>
<sequence>MCSVLGLEPFSASSISSFNLLTCHYDMNAYHREAYIDPSISLSWSDFLRRNILGSLNNGNPTLESARILFAMLTLSDRVDVSTRPGVCLQSTKDLSKGLINLSDVICALGHGEPRPHPPPNISQERKIAFLEFELKSLQK</sequence>
<dbReference type="Proteomes" id="UP000290289">
    <property type="component" value="Chromosome 5"/>
</dbReference>
<protein>
    <submittedName>
        <fullName evidence="1">Uncharacterized protein</fullName>
    </submittedName>
</protein>
<evidence type="ECO:0000313" key="1">
    <source>
        <dbReference type="EMBL" id="RXH97541.1"/>
    </source>
</evidence>
<dbReference type="AlphaFoldDB" id="A0A498JWH7"/>
<dbReference type="EMBL" id="RDQH01000331">
    <property type="protein sequence ID" value="RXH97541.1"/>
    <property type="molecule type" value="Genomic_DNA"/>
</dbReference>
<accession>A0A498JWH7</accession>